<evidence type="ECO:0008006" key="4">
    <source>
        <dbReference type="Google" id="ProtNLM"/>
    </source>
</evidence>
<dbReference type="EMBL" id="CP002857">
    <property type="protein sequence ID" value="AEI08888.1"/>
    <property type="molecule type" value="Genomic_DNA"/>
</dbReference>
<keyword evidence="1" id="KW-0812">Transmembrane</keyword>
<dbReference type="Pfam" id="PF09656">
    <property type="entry name" value="PGPGW"/>
    <property type="match status" value="1"/>
</dbReference>
<keyword evidence="1" id="KW-1133">Transmembrane helix</keyword>
<gene>
    <name evidence="2" type="ordered locus">CRES_0525</name>
</gene>
<dbReference type="Proteomes" id="UP000000492">
    <property type="component" value="Chromosome"/>
</dbReference>
<dbReference type="STRING" id="662755.CRES_0525"/>
<evidence type="ECO:0000256" key="1">
    <source>
        <dbReference type="SAM" id="Phobius"/>
    </source>
</evidence>
<keyword evidence="1" id="KW-0472">Membrane</keyword>
<name>F8DYP6_CORRG</name>
<dbReference type="eggNOG" id="ENOG50305ZD">
    <property type="taxonomic scope" value="Bacteria"/>
</dbReference>
<evidence type="ECO:0000313" key="2">
    <source>
        <dbReference type="EMBL" id="AEI08888.1"/>
    </source>
</evidence>
<sequence>MLILGFIAIPFPGPGWLMVFVAIGILSLELEWPHRLLHWSVAKYDAIDAWFKRQPLIIKGLIGLVLLILTWCIFAFLFWAGWKLGMLDWTRPWLQPAVDWLPDWLGLE</sequence>
<dbReference type="HOGENOM" id="CLU_122355_2_1_11"/>
<protein>
    <recommendedName>
        <fullName evidence="4">TIGR02611 family protein</fullName>
    </recommendedName>
</protein>
<dbReference type="NCBIfam" id="TIGR02611">
    <property type="entry name" value="TIGR02611 family protein"/>
    <property type="match status" value="1"/>
</dbReference>
<organism evidence="2 3">
    <name type="scientific">Corynebacterium resistens (strain DSM 45100 / JCM 12819 / GTC 2026 / SICGH 158)</name>
    <dbReference type="NCBI Taxonomy" id="662755"/>
    <lineage>
        <taxon>Bacteria</taxon>
        <taxon>Bacillati</taxon>
        <taxon>Actinomycetota</taxon>
        <taxon>Actinomycetes</taxon>
        <taxon>Mycobacteriales</taxon>
        <taxon>Corynebacteriaceae</taxon>
        <taxon>Corynebacterium</taxon>
    </lineage>
</organism>
<dbReference type="AlphaFoldDB" id="F8DYP6"/>
<reference evidence="2 3" key="1">
    <citation type="journal article" date="2012" name="BMC Genomics">
        <title>Complete genome sequence, lifestyle, and multi-drug resistance of the human pathogen Corynebacterium resistens DSM 45100 isolated from blood samples of a leukemia patient.</title>
        <authorList>
            <person name="Schroder J."/>
            <person name="Maus I."/>
            <person name="Meyer K."/>
            <person name="Wordemann S."/>
            <person name="Blom J."/>
            <person name="Jaenicke S."/>
            <person name="Schneider J."/>
            <person name="Trost E."/>
            <person name="Tauch A."/>
        </authorList>
    </citation>
    <scope>NUCLEOTIDE SEQUENCE [LARGE SCALE GENOMIC DNA]</scope>
    <source>
        <strain evidence="3">DSM 45100 / JCM 12819 / CCUG 50093 / GTC 2026 / SICGH 158</strain>
    </source>
</reference>
<feature type="transmembrane region" description="Helical" evidence="1">
    <location>
        <begin position="6"/>
        <end position="28"/>
    </location>
</feature>
<keyword evidence="3" id="KW-1185">Reference proteome</keyword>
<feature type="transmembrane region" description="Helical" evidence="1">
    <location>
        <begin position="61"/>
        <end position="82"/>
    </location>
</feature>
<dbReference type="InterPro" id="IPR013434">
    <property type="entry name" value="CHP02611"/>
</dbReference>
<dbReference type="InterPro" id="IPR019099">
    <property type="entry name" value="Uncharacterised_PGPGW_TM"/>
</dbReference>
<proteinExistence type="predicted"/>
<dbReference type="KEGG" id="crd:CRES_0525"/>
<accession>F8DYP6</accession>
<evidence type="ECO:0000313" key="3">
    <source>
        <dbReference type="Proteomes" id="UP000000492"/>
    </source>
</evidence>